<organism evidence="9">
    <name type="scientific">Schizaphis graminum</name>
    <name type="common">Green bug aphid</name>
    <dbReference type="NCBI Taxonomy" id="13262"/>
    <lineage>
        <taxon>Eukaryota</taxon>
        <taxon>Metazoa</taxon>
        <taxon>Ecdysozoa</taxon>
        <taxon>Arthropoda</taxon>
        <taxon>Hexapoda</taxon>
        <taxon>Insecta</taxon>
        <taxon>Pterygota</taxon>
        <taxon>Neoptera</taxon>
        <taxon>Paraneoptera</taxon>
        <taxon>Hemiptera</taxon>
        <taxon>Sternorrhyncha</taxon>
        <taxon>Aphidomorpha</taxon>
        <taxon>Aphidoidea</taxon>
        <taxon>Aphididae</taxon>
        <taxon>Aphidini</taxon>
        <taxon>Schizaphis</taxon>
    </lineage>
</organism>
<sequence length="240" mass="27484">MSSKIEQILFIEPPHELKFKGPFTEPVQTIMSLKNPSEKKVAFKIKTTAPKRYCVRPNCGELAPKEKAEISVILQPFDYDANERNKHKFLVQTVVIDPVADYGEDGKTFQWRDVEEGRIMDSKLKCSFEMPTVEQLLESKNIHDETTAVLETNTETELQKATTEVKELREEETILRQENMKLKEELLQLQYELKNQQSQKRSVGGSQHLDMQNRNANITLMVGLAIVVALLGIIAGKYVF</sequence>
<dbReference type="AlphaFoldDB" id="A0A2S2NB44"/>
<evidence type="ECO:0000256" key="2">
    <source>
        <dbReference type="ARBA" id="ARBA00008932"/>
    </source>
</evidence>
<feature type="coiled-coil region" evidence="6">
    <location>
        <begin position="151"/>
        <end position="199"/>
    </location>
</feature>
<evidence type="ECO:0000259" key="8">
    <source>
        <dbReference type="PROSITE" id="PS50202"/>
    </source>
</evidence>
<protein>
    <submittedName>
        <fullName evidence="9">Vesicle-associated membrane protein-associated protein A</fullName>
    </submittedName>
</protein>
<dbReference type="SUPFAM" id="SSF49354">
    <property type="entry name" value="PapD-like"/>
    <property type="match status" value="1"/>
</dbReference>
<accession>A0A2S2NB44</accession>
<gene>
    <name evidence="9" type="primary">VAPA</name>
    <name evidence="9" type="ORF">g.168336</name>
</gene>
<dbReference type="Pfam" id="PF00635">
    <property type="entry name" value="Motile_Sperm"/>
    <property type="match status" value="1"/>
</dbReference>
<feature type="transmembrane region" description="Helical" evidence="7">
    <location>
        <begin position="218"/>
        <end position="239"/>
    </location>
</feature>
<dbReference type="InterPro" id="IPR016763">
    <property type="entry name" value="VAP"/>
</dbReference>
<evidence type="ECO:0000313" key="9">
    <source>
        <dbReference type="EMBL" id="MBY14434.1"/>
    </source>
</evidence>
<keyword evidence="5 7" id="KW-0472">Membrane</keyword>
<reference evidence="9" key="1">
    <citation type="submission" date="2018-04" db="EMBL/GenBank/DDBJ databases">
        <title>Transcriptome of Schizaphis graminum biotype I.</title>
        <authorList>
            <person name="Scully E.D."/>
            <person name="Geib S.M."/>
            <person name="Palmer N.A."/>
            <person name="Koch K."/>
            <person name="Bradshaw J."/>
            <person name="Heng-Moss T."/>
            <person name="Sarath G."/>
        </authorList>
    </citation>
    <scope>NUCLEOTIDE SEQUENCE</scope>
</reference>
<evidence type="ECO:0000256" key="4">
    <source>
        <dbReference type="ARBA" id="ARBA00022989"/>
    </source>
</evidence>
<dbReference type="PROSITE" id="PS50202">
    <property type="entry name" value="MSP"/>
    <property type="match status" value="1"/>
</dbReference>
<keyword evidence="4 7" id="KW-1133">Transmembrane helix</keyword>
<keyword evidence="3 7" id="KW-0812">Transmembrane</keyword>
<dbReference type="GO" id="GO:0033149">
    <property type="term" value="F:FFAT motif binding"/>
    <property type="evidence" value="ECO:0007669"/>
    <property type="project" value="TreeGrafter"/>
</dbReference>
<dbReference type="PANTHER" id="PTHR10809:SF6">
    <property type="entry name" value="AT11025P-RELATED"/>
    <property type="match status" value="1"/>
</dbReference>
<comment type="subcellular location">
    <subcellularLocation>
        <location evidence="1">Membrane</location>
        <topology evidence="1">Single-pass type IV membrane protein</topology>
    </subcellularLocation>
</comment>
<dbReference type="Gene3D" id="2.60.40.10">
    <property type="entry name" value="Immunoglobulins"/>
    <property type="match status" value="1"/>
</dbReference>
<evidence type="ECO:0000256" key="3">
    <source>
        <dbReference type="ARBA" id="ARBA00022692"/>
    </source>
</evidence>
<evidence type="ECO:0000256" key="6">
    <source>
        <dbReference type="SAM" id="Coils"/>
    </source>
</evidence>
<dbReference type="GO" id="GO:0005789">
    <property type="term" value="C:endoplasmic reticulum membrane"/>
    <property type="evidence" value="ECO:0007669"/>
    <property type="project" value="InterPro"/>
</dbReference>
<dbReference type="EMBL" id="GGMR01001815">
    <property type="protein sequence ID" value="MBY14434.1"/>
    <property type="molecule type" value="Transcribed_RNA"/>
</dbReference>
<dbReference type="InterPro" id="IPR000535">
    <property type="entry name" value="MSP_dom"/>
</dbReference>
<dbReference type="InterPro" id="IPR013783">
    <property type="entry name" value="Ig-like_fold"/>
</dbReference>
<dbReference type="PANTHER" id="PTHR10809">
    <property type="entry name" value="VESICLE-ASSOCIATED MEMBRANE PROTEIN-ASSOCIATED PROTEIN"/>
    <property type="match status" value="1"/>
</dbReference>
<dbReference type="GO" id="GO:0061817">
    <property type="term" value="P:endoplasmic reticulum-plasma membrane tethering"/>
    <property type="evidence" value="ECO:0007669"/>
    <property type="project" value="TreeGrafter"/>
</dbReference>
<evidence type="ECO:0000256" key="1">
    <source>
        <dbReference type="ARBA" id="ARBA00004211"/>
    </source>
</evidence>
<dbReference type="GO" id="GO:0005886">
    <property type="term" value="C:plasma membrane"/>
    <property type="evidence" value="ECO:0007669"/>
    <property type="project" value="TreeGrafter"/>
</dbReference>
<evidence type="ECO:0000256" key="5">
    <source>
        <dbReference type="ARBA" id="ARBA00023136"/>
    </source>
</evidence>
<dbReference type="GO" id="GO:0090158">
    <property type="term" value="P:endoplasmic reticulum membrane organization"/>
    <property type="evidence" value="ECO:0007669"/>
    <property type="project" value="TreeGrafter"/>
</dbReference>
<dbReference type="InterPro" id="IPR008962">
    <property type="entry name" value="PapD-like_sf"/>
</dbReference>
<dbReference type="PIRSF" id="PIRSF019693">
    <property type="entry name" value="VAMP-associated"/>
    <property type="match status" value="1"/>
</dbReference>
<comment type="similarity">
    <text evidence="2">Belongs to the VAMP-associated protein (VAP) (TC 9.B.17) family.</text>
</comment>
<evidence type="ECO:0000256" key="7">
    <source>
        <dbReference type="SAM" id="Phobius"/>
    </source>
</evidence>
<proteinExistence type="inferred from homology"/>
<keyword evidence="6" id="KW-0175">Coiled coil</keyword>
<feature type="domain" description="MSP" evidence="8">
    <location>
        <begin position="8"/>
        <end position="129"/>
    </location>
</feature>
<name>A0A2S2NB44_SCHGA</name>